<accession>A0ABV0TDS5</accession>
<evidence type="ECO:0000256" key="1">
    <source>
        <dbReference type="SAM" id="MobiDB-lite"/>
    </source>
</evidence>
<name>A0ABV0TDS5_9TELE</name>
<dbReference type="EMBL" id="JAHRIQ010025447">
    <property type="protein sequence ID" value="MEQ2229687.1"/>
    <property type="molecule type" value="Genomic_DNA"/>
</dbReference>
<keyword evidence="3" id="KW-1185">Reference proteome</keyword>
<evidence type="ECO:0000313" key="2">
    <source>
        <dbReference type="EMBL" id="MEQ2229687.1"/>
    </source>
</evidence>
<proteinExistence type="predicted"/>
<dbReference type="Proteomes" id="UP001482620">
    <property type="component" value="Unassembled WGS sequence"/>
</dbReference>
<protein>
    <submittedName>
        <fullName evidence="2">Uncharacterized protein</fullName>
    </submittedName>
</protein>
<organism evidence="2 3">
    <name type="scientific">Ilyodon furcidens</name>
    <name type="common">goldbreast splitfin</name>
    <dbReference type="NCBI Taxonomy" id="33524"/>
    <lineage>
        <taxon>Eukaryota</taxon>
        <taxon>Metazoa</taxon>
        <taxon>Chordata</taxon>
        <taxon>Craniata</taxon>
        <taxon>Vertebrata</taxon>
        <taxon>Euteleostomi</taxon>
        <taxon>Actinopterygii</taxon>
        <taxon>Neopterygii</taxon>
        <taxon>Teleostei</taxon>
        <taxon>Neoteleostei</taxon>
        <taxon>Acanthomorphata</taxon>
        <taxon>Ovalentaria</taxon>
        <taxon>Atherinomorphae</taxon>
        <taxon>Cyprinodontiformes</taxon>
        <taxon>Goodeidae</taxon>
        <taxon>Ilyodon</taxon>
    </lineage>
</organism>
<feature type="region of interest" description="Disordered" evidence="1">
    <location>
        <begin position="95"/>
        <end position="132"/>
    </location>
</feature>
<sequence length="132" mass="15239">MQHLLEKNTRSAMVRVKRVNSKTEEKRNACQDDEQAEYVMTEFRDDKTPYRDLYNIRAEIHFSPEHDESFNIGPYHPPSPDLYSPSPLFMGEFVDPDIQPEDKKVVVEDEVTTSYSPSPETPPQTPDPMPAP</sequence>
<evidence type="ECO:0000313" key="3">
    <source>
        <dbReference type="Proteomes" id="UP001482620"/>
    </source>
</evidence>
<feature type="compositionally biased region" description="Pro residues" evidence="1">
    <location>
        <begin position="119"/>
        <end position="132"/>
    </location>
</feature>
<reference evidence="2 3" key="1">
    <citation type="submission" date="2021-06" db="EMBL/GenBank/DDBJ databases">
        <authorList>
            <person name="Palmer J.M."/>
        </authorList>
    </citation>
    <scope>NUCLEOTIDE SEQUENCE [LARGE SCALE GENOMIC DNA]</scope>
    <source>
        <strain evidence="3">if_2019</strain>
        <tissue evidence="2">Muscle</tissue>
    </source>
</reference>
<gene>
    <name evidence="2" type="ORF">ILYODFUR_021391</name>
</gene>
<comment type="caution">
    <text evidence="2">The sequence shown here is derived from an EMBL/GenBank/DDBJ whole genome shotgun (WGS) entry which is preliminary data.</text>
</comment>